<dbReference type="PANTHER" id="PTHR11709:SF245">
    <property type="entry name" value="SKU5 SIMILAR 16"/>
    <property type="match status" value="1"/>
</dbReference>
<evidence type="ECO:0000259" key="4">
    <source>
        <dbReference type="Pfam" id="PF07732"/>
    </source>
</evidence>
<feature type="domain" description="Plastocyanin-like" evidence="4">
    <location>
        <begin position="15"/>
        <end position="113"/>
    </location>
</feature>
<feature type="domain" description="Plastocyanin-like" evidence="3">
    <location>
        <begin position="127"/>
        <end position="263"/>
    </location>
</feature>
<reference evidence="5 6" key="1">
    <citation type="journal article" date="2014" name="Nat. Genet.">
        <title>Genome sequence of the hot pepper provides insights into the evolution of pungency in Capsicum species.</title>
        <authorList>
            <person name="Kim S."/>
            <person name="Park M."/>
            <person name="Yeom S.I."/>
            <person name="Kim Y.M."/>
            <person name="Lee J.M."/>
            <person name="Lee H.A."/>
            <person name="Seo E."/>
            <person name="Choi J."/>
            <person name="Cheong K."/>
            <person name="Kim K.T."/>
            <person name="Jung K."/>
            <person name="Lee G.W."/>
            <person name="Oh S.K."/>
            <person name="Bae C."/>
            <person name="Kim S.B."/>
            <person name="Lee H.Y."/>
            <person name="Kim S.Y."/>
            <person name="Kim M.S."/>
            <person name="Kang B.C."/>
            <person name="Jo Y.D."/>
            <person name="Yang H.B."/>
            <person name="Jeong H.J."/>
            <person name="Kang W.H."/>
            <person name="Kwon J.K."/>
            <person name="Shin C."/>
            <person name="Lim J.Y."/>
            <person name="Park J.H."/>
            <person name="Huh J.H."/>
            <person name="Kim J.S."/>
            <person name="Kim B.D."/>
            <person name="Cohen O."/>
            <person name="Paran I."/>
            <person name="Suh M.C."/>
            <person name="Lee S.B."/>
            <person name="Kim Y.K."/>
            <person name="Shin Y."/>
            <person name="Noh S.J."/>
            <person name="Park J."/>
            <person name="Seo Y.S."/>
            <person name="Kwon S.Y."/>
            <person name="Kim H.A."/>
            <person name="Park J.M."/>
            <person name="Kim H.J."/>
            <person name="Choi S.B."/>
            <person name="Bosland P.W."/>
            <person name="Reeves G."/>
            <person name="Jo S.H."/>
            <person name="Lee B.W."/>
            <person name="Cho H.T."/>
            <person name="Choi H.S."/>
            <person name="Lee M.S."/>
            <person name="Yu Y."/>
            <person name="Do Choi Y."/>
            <person name="Park B.S."/>
            <person name="van Deynze A."/>
            <person name="Ashrafi H."/>
            <person name="Hill T."/>
            <person name="Kim W.T."/>
            <person name="Pai H.S."/>
            <person name="Ahn H.K."/>
            <person name="Yeam I."/>
            <person name="Giovannoni J.J."/>
            <person name="Rose J.K."/>
            <person name="Sorensen I."/>
            <person name="Lee S.J."/>
            <person name="Kim R.W."/>
            <person name="Choi I.Y."/>
            <person name="Choi B.S."/>
            <person name="Lim J.S."/>
            <person name="Lee Y.H."/>
            <person name="Choi D."/>
        </authorList>
    </citation>
    <scope>NUCLEOTIDE SEQUENCE [LARGE SCALE GENOMIC DNA]</scope>
    <source>
        <strain evidence="6">cv. CM334</strain>
    </source>
</reference>
<dbReference type="GO" id="GO:0005507">
    <property type="term" value="F:copper ion binding"/>
    <property type="evidence" value="ECO:0007669"/>
    <property type="project" value="InterPro"/>
</dbReference>
<dbReference type="InterPro" id="IPR001117">
    <property type="entry name" value="Cu-oxidase_2nd"/>
</dbReference>
<protein>
    <submittedName>
        <fullName evidence="5">Uncharacterized protein</fullName>
    </submittedName>
</protein>
<dbReference type="AlphaFoldDB" id="A0A2G3ABJ9"/>
<reference evidence="5 6" key="2">
    <citation type="journal article" date="2017" name="Genome Biol.">
        <title>New reference genome sequences of hot pepper reveal the massive evolution of plant disease-resistance genes by retroduplication.</title>
        <authorList>
            <person name="Kim S."/>
            <person name="Park J."/>
            <person name="Yeom S.I."/>
            <person name="Kim Y.M."/>
            <person name="Seo E."/>
            <person name="Kim K.T."/>
            <person name="Kim M.S."/>
            <person name="Lee J.M."/>
            <person name="Cheong K."/>
            <person name="Shin H.S."/>
            <person name="Kim S.B."/>
            <person name="Han K."/>
            <person name="Lee J."/>
            <person name="Park M."/>
            <person name="Lee H.A."/>
            <person name="Lee H.Y."/>
            <person name="Lee Y."/>
            <person name="Oh S."/>
            <person name="Lee J.H."/>
            <person name="Choi E."/>
            <person name="Choi E."/>
            <person name="Lee S.E."/>
            <person name="Jeon J."/>
            <person name="Kim H."/>
            <person name="Choi G."/>
            <person name="Song H."/>
            <person name="Lee J."/>
            <person name="Lee S.C."/>
            <person name="Kwon J.K."/>
            <person name="Lee H.Y."/>
            <person name="Koo N."/>
            <person name="Hong Y."/>
            <person name="Kim R.W."/>
            <person name="Kang W.H."/>
            <person name="Huh J.H."/>
            <person name="Kang B.C."/>
            <person name="Yang T.J."/>
            <person name="Lee Y.H."/>
            <person name="Bennetzen J.L."/>
            <person name="Choi D."/>
        </authorList>
    </citation>
    <scope>NUCLEOTIDE SEQUENCE [LARGE SCALE GENOMIC DNA]</scope>
    <source>
        <strain evidence="6">cv. CM334</strain>
    </source>
</reference>
<dbReference type="InterPro" id="IPR011707">
    <property type="entry name" value="Cu-oxidase-like_N"/>
</dbReference>
<feature type="transmembrane region" description="Helical" evidence="2">
    <location>
        <begin position="352"/>
        <end position="372"/>
    </location>
</feature>
<dbReference type="Proteomes" id="UP000222542">
    <property type="component" value="Unassembled WGS sequence"/>
</dbReference>
<dbReference type="EMBL" id="AYRZ02000002">
    <property type="protein sequence ID" value="PHT91568.1"/>
    <property type="molecule type" value="Genomic_DNA"/>
</dbReference>
<keyword evidence="6" id="KW-1185">Reference proteome</keyword>
<keyword evidence="2" id="KW-0812">Transmembrane</keyword>
<organism evidence="5 6">
    <name type="scientific">Capsicum annuum</name>
    <name type="common">Capsicum pepper</name>
    <dbReference type="NCBI Taxonomy" id="4072"/>
    <lineage>
        <taxon>Eukaryota</taxon>
        <taxon>Viridiplantae</taxon>
        <taxon>Streptophyta</taxon>
        <taxon>Embryophyta</taxon>
        <taxon>Tracheophyta</taxon>
        <taxon>Spermatophyta</taxon>
        <taxon>Magnoliopsida</taxon>
        <taxon>eudicotyledons</taxon>
        <taxon>Gunneridae</taxon>
        <taxon>Pentapetalae</taxon>
        <taxon>asterids</taxon>
        <taxon>lamiids</taxon>
        <taxon>Solanales</taxon>
        <taxon>Solanaceae</taxon>
        <taxon>Solanoideae</taxon>
        <taxon>Capsiceae</taxon>
        <taxon>Capsicum</taxon>
    </lineage>
</organism>
<dbReference type="Gene3D" id="2.60.40.420">
    <property type="entry name" value="Cupredoxins - blue copper proteins"/>
    <property type="match status" value="3"/>
</dbReference>
<evidence type="ECO:0000313" key="6">
    <source>
        <dbReference type="Proteomes" id="UP000222542"/>
    </source>
</evidence>
<dbReference type="PANTHER" id="PTHR11709">
    <property type="entry name" value="MULTI-COPPER OXIDASE"/>
    <property type="match status" value="1"/>
</dbReference>
<gene>
    <name evidence="5" type="ORF">T459_06681</name>
</gene>
<evidence type="ECO:0000259" key="3">
    <source>
        <dbReference type="Pfam" id="PF00394"/>
    </source>
</evidence>
<evidence type="ECO:0000256" key="2">
    <source>
        <dbReference type="SAM" id="Phobius"/>
    </source>
</evidence>
<dbReference type="Gramene" id="PHT91568">
    <property type="protein sequence ID" value="PHT91568"/>
    <property type="gene ID" value="T459_06681"/>
</dbReference>
<dbReference type="GO" id="GO:0016491">
    <property type="term" value="F:oxidoreductase activity"/>
    <property type="evidence" value="ECO:0000318"/>
    <property type="project" value="GO_Central"/>
</dbReference>
<comment type="caution">
    <text evidence="5">The sequence shown here is derived from an EMBL/GenBank/DDBJ whole genome shotgun (WGS) entry which is preliminary data.</text>
</comment>
<keyword evidence="2" id="KW-0472">Membrane</keyword>
<sequence length="435" mass="49106">MRFKRVKNCVKNDLKGILINGQFPGPTLNVVTNDNVIVTVINKLDDPLLITWNGVKQRKSSWQDGVVGTNCPIPPNSQWTYKMQMKVQIGTFTYFPSTLMHRAADGFGGINILARSVIPIPYPKPFEQFTLLVSDWWKTDNKVLQQILDQGQDFPFPDALHINGRPNSLKFTGMKGYAYLFRVSNVGLTASINVRIQGHTLKLVEVEGSHTMQEVYESLDIHVGQSMAFLVTLHANPKDNIVASTRFTKPILTVTAILHYQGSNIPASKPLPVGPTYQVQWSMKQARTIRSISYINPDTPLKLADNFKIPGVFQPNKIKDNPPHGPMVLDTSVFNFTLHDFVEIVFQNNENVTTFSLITLMAMIFGLSVWFWPVEHKNEEKVQSSRCHNQKYNSGVSKFMECNIGCIGQQRDVEFKVSDMAKTILRTGNIFQSVE</sequence>
<dbReference type="InterPro" id="IPR008972">
    <property type="entry name" value="Cupredoxin"/>
</dbReference>
<keyword evidence="2" id="KW-1133">Transmembrane helix</keyword>
<dbReference type="InterPro" id="IPR045087">
    <property type="entry name" value="Cu-oxidase_fam"/>
</dbReference>
<proteinExistence type="inferred from homology"/>
<dbReference type="SUPFAM" id="SSF49503">
    <property type="entry name" value="Cupredoxins"/>
    <property type="match status" value="3"/>
</dbReference>
<evidence type="ECO:0000256" key="1">
    <source>
        <dbReference type="ARBA" id="ARBA00010609"/>
    </source>
</evidence>
<comment type="similarity">
    <text evidence="1">Belongs to the multicopper oxidase family.</text>
</comment>
<dbReference type="OMA" id="VPRHTFQ"/>
<accession>A0A2G3ABJ9</accession>
<dbReference type="Pfam" id="PF07732">
    <property type="entry name" value="Cu-oxidase_3"/>
    <property type="match status" value="1"/>
</dbReference>
<evidence type="ECO:0000313" key="5">
    <source>
        <dbReference type="EMBL" id="PHT91568.1"/>
    </source>
</evidence>
<dbReference type="STRING" id="4072.A0A2G3ABJ9"/>
<name>A0A2G3ABJ9_CAPAN</name>
<dbReference type="Pfam" id="PF00394">
    <property type="entry name" value="Cu-oxidase"/>
    <property type="match status" value="1"/>
</dbReference>